<dbReference type="STRING" id="154538.A0A1M2V8N2"/>
<dbReference type="EMBL" id="MNAD01001575">
    <property type="protein sequence ID" value="OJT03934.1"/>
    <property type="molecule type" value="Genomic_DNA"/>
</dbReference>
<dbReference type="InterPro" id="IPR011990">
    <property type="entry name" value="TPR-like_helical_dom_sf"/>
</dbReference>
<evidence type="ECO:0000256" key="5">
    <source>
        <dbReference type="ARBA" id="ARBA00022728"/>
    </source>
</evidence>
<dbReference type="OrthoDB" id="541719at2759"/>
<dbReference type="SUPFAM" id="SSF48452">
    <property type="entry name" value="TPR-like"/>
    <property type="match status" value="1"/>
</dbReference>
<evidence type="ECO:0000256" key="7">
    <source>
        <dbReference type="ARBA" id="ARBA00023187"/>
    </source>
</evidence>
<dbReference type="GO" id="GO:0071011">
    <property type="term" value="C:precatalytic spliceosome"/>
    <property type="evidence" value="ECO:0007669"/>
    <property type="project" value="TreeGrafter"/>
</dbReference>
<dbReference type="InterPro" id="IPR055430">
    <property type="entry name" value="HAT_Syf1_CNRKL1_C"/>
</dbReference>
<dbReference type="GO" id="GO:0000245">
    <property type="term" value="P:spliceosomal complex assembly"/>
    <property type="evidence" value="ECO:0007669"/>
    <property type="project" value="TreeGrafter"/>
</dbReference>
<accession>A0A1M2V8N2</accession>
<evidence type="ECO:0000256" key="6">
    <source>
        <dbReference type="ARBA" id="ARBA00022737"/>
    </source>
</evidence>
<comment type="subunit">
    <text evidence="3">Associated with the spliceosome.</text>
</comment>
<evidence type="ECO:0000256" key="2">
    <source>
        <dbReference type="ARBA" id="ARBA00008644"/>
    </source>
</evidence>
<evidence type="ECO:0000313" key="11">
    <source>
        <dbReference type="Proteomes" id="UP000184267"/>
    </source>
</evidence>
<dbReference type="Gene3D" id="1.25.40.10">
    <property type="entry name" value="Tetratricopeptide repeat domain"/>
    <property type="match status" value="1"/>
</dbReference>
<dbReference type="Pfam" id="PF23231">
    <property type="entry name" value="HAT_Syf1_CNRKL1_C"/>
    <property type="match status" value="1"/>
</dbReference>
<dbReference type="PANTHER" id="PTHR11246:SF3">
    <property type="entry name" value="CROOKED NECK-LIKE PROTEIN 1"/>
    <property type="match status" value="1"/>
</dbReference>
<sequence length="254" mass="29277">MAQAVFNAFTKIETRLKEYGRARVIYKRSFLTTAATTEEGALLDLREEGSTGEEEEPAANQVHEAYKHTVAQDYGRALQIYETAIRLVPYKQFTFAELWTTYARFEVRQLKLPVARKILGTAIGVCLQEVLFKGYIQLDCVLREFDRVRTLYEKYLEWDPSNSAARIKYAELETQLQNFACVRAIFEVSVAQSALSMPELLWKAYIDFETEEGEREHCMSACVVLLEIWKVFEEKYGMAEDVVKVQGMMPITSK</sequence>
<name>A0A1M2V8N2_TRAPU</name>
<dbReference type="GO" id="GO:0071014">
    <property type="term" value="C:post-mRNA release spliceosomal complex"/>
    <property type="evidence" value="ECO:0007669"/>
    <property type="project" value="TreeGrafter"/>
</dbReference>
<feature type="domain" description="Pre-mRNA-splicing factor Syf1/CRNKL1-like C-terminal HAT-repeats" evidence="9">
    <location>
        <begin position="72"/>
        <end position="218"/>
    </location>
</feature>
<keyword evidence="7" id="KW-0508">mRNA splicing</keyword>
<evidence type="ECO:0000256" key="4">
    <source>
        <dbReference type="ARBA" id="ARBA00022664"/>
    </source>
</evidence>
<dbReference type="PANTHER" id="PTHR11246">
    <property type="entry name" value="PRE-MRNA SPLICING FACTOR"/>
    <property type="match status" value="1"/>
</dbReference>
<organism evidence="10 11">
    <name type="scientific">Trametes pubescens</name>
    <name type="common">White-rot fungus</name>
    <dbReference type="NCBI Taxonomy" id="154538"/>
    <lineage>
        <taxon>Eukaryota</taxon>
        <taxon>Fungi</taxon>
        <taxon>Dikarya</taxon>
        <taxon>Basidiomycota</taxon>
        <taxon>Agaricomycotina</taxon>
        <taxon>Agaricomycetes</taxon>
        <taxon>Polyporales</taxon>
        <taxon>Polyporaceae</taxon>
        <taxon>Trametes</taxon>
    </lineage>
</organism>
<keyword evidence="5" id="KW-0747">Spliceosome</keyword>
<gene>
    <name evidence="10" type="ORF">TRAPUB_5387</name>
</gene>
<evidence type="ECO:0000256" key="1">
    <source>
        <dbReference type="ARBA" id="ARBA00004123"/>
    </source>
</evidence>
<dbReference type="InterPro" id="IPR003107">
    <property type="entry name" value="HAT"/>
</dbReference>
<keyword evidence="11" id="KW-1185">Reference proteome</keyword>
<dbReference type="SMART" id="SM00386">
    <property type="entry name" value="HAT"/>
    <property type="match status" value="3"/>
</dbReference>
<proteinExistence type="inferred from homology"/>
<protein>
    <submittedName>
        <fullName evidence="10">Pre-mRNA-splicing factor CLF1</fullName>
    </submittedName>
</protein>
<dbReference type="InterPro" id="IPR045075">
    <property type="entry name" value="Syf1-like"/>
</dbReference>
<dbReference type="AlphaFoldDB" id="A0A1M2V8N2"/>
<comment type="similarity">
    <text evidence="2">Belongs to the crooked-neck family.</text>
</comment>
<keyword evidence="4" id="KW-0507">mRNA processing</keyword>
<keyword evidence="6" id="KW-0677">Repeat</keyword>
<dbReference type="Proteomes" id="UP000184267">
    <property type="component" value="Unassembled WGS sequence"/>
</dbReference>
<comment type="caution">
    <text evidence="10">The sequence shown here is derived from an EMBL/GenBank/DDBJ whole genome shotgun (WGS) entry which is preliminary data.</text>
</comment>
<evidence type="ECO:0000259" key="9">
    <source>
        <dbReference type="Pfam" id="PF23231"/>
    </source>
</evidence>
<dbReference type="GO" id="GO:0071007">
    <property type="term" value="C:U2-type catalytic step 2 spliceosome"/>
    <property type="evidence" value="ECO:0007669"/>
    <property type="project" value="TreeGrafter"/>
</dbReference>
<evidence type="ECO:0000313" key="10">
    <source>
        <dbReference type="EMBL" id="OJT03934.1"/>
    </source>
</evidence>
<evidence type="ECO:0000256" key="8">
    <source>
        <dbReference type="ARBA" id="ARBA00023242"/>
    </source>
</evidence>
<keyword evidence="8" id="KW-0539">Nucleus</keyword>
<comment type="subcellular location">
    <subcellularLocation>
        <location evidence="1">Nucleus</location>
    </subcellularLocation>
</comment>
<evidence type="ECO:0000256" key="3">
    <source>
        <dbReference type="ARBA" id="ARBA00011524"/>
    </source>
</evidence>
<dbReference type="GO" id="GO:0000974">
    <property type="term" value="C:Prp19 complex"/>
    <property type="evidence" value="ECO:0007669"/>
    <property type="project" value="TreeGrafter"/>
</dbReference>
<reference evidence="10 11" key="1">
    <citation type="submission" date="2016-10" db="EMBL/GenBank/DDBJ databases">
        <title>Genome sequence of the basidiomycete white-rot fungus Trametes pubescens.</title>
        <authorList>
            <person name="Makela M.R."/>
            <person name="Granchi Z."/>
            <person name="Peng M."/>
            <person name="De Vries R.P."/>
            <person name="Grigoriev I."/>
            <person name="Riley R."/>
            <person name="Hilden K."/>
        </authorList>
    </citation>
    <scope>NUCLEOTIDE SEQUENCE [LARGE SCALE GENOMIC DNA]</scope>
    <source>
        <strain evidence="10 11">FBCC735</strain>
    </source>
</reference>